<keyword evidence="3" id="KW-1185">Reference proteome</keyword>
<name>A0A919E7F9_9PROT</name>
<keyword evidence="2" id="KW-0489">Methyltransferase</keyword>
<accession>A0A919E7F9</accession>
<dbReference type="GO" id="GO:0032259">
    <property type="term" value="P:methylation"/>
    <property type="evidence" value="ECO:0007669"/>
    <property type="project" value="UniProtKB-KW"/>
</dbReference>
<sequence length="253" mass="27647">MMKFAKILKTGLLATALMVPTASLLADNAMQSIEEAVKSSHRTAEHMQHDPQRKPAMILEFAGVKPGMTVLDINSGRGYYSEILSSAVGAEGHVIAHNGPVYWAFMKETSPAGLAERENVTEIHNGKEAFDVPENSVDVALNALAYHDYFMSHEASSGELRSAINASLYQAIKPGGVLIVIDHIGVAGADEAEIGKIHRIDPQRVRSELEAAGFEYAGEADFLRNPADSPDKPWFGAEVRYSSDRFVYKFIKK</sequence>
<dbReference type="SUPFAM" id="SSF53335">
    <property type="entry name" value="S-adenosyl-L-methionine-dependent methyltransferases"/>
    <property type="match status" value="1"/>
</dbReference>
<dbReference type="PIRSF" id="PIRSF031679">
    <property type="entry name" value="Mtase_Alr7345_prd"/>
    <property type="match status" value="1"/>
</dbReference>
<dbReference type="Proteomes" id="UP000630923">
    <property type="component" value="Unassembled WGS sequence"/>
</dbReference>
<organism evidence="2 3">
    <name type="scientific">Kordiimonas sediminis</name>
    <dbReference type="NCBI Taxonomy" id="1735581"/>
    <lineage>
        <taxon>Bacteria</taxon>
        <taxon>Pseudomonadati</taxon>
        <taxon>Pseudomonadota</taxon>
        <taxon>Alphaproteobacteria</taxon>
        <taxon>Kordiimonadales</taxon>
        <taxon>Kordiimonadaceae</taxon>
        <taxon>Kordiimonas</taxon>
    </lineage>
</organism>
<dbReference type="Gene3D" id="3.40.50.150">
    <property type="entry name" value="Vaccinia Virus protein VP39"/>
    <property type="match status" value="1"/>
</dbReference>
<dbReference type="CDD" id="cd02440">
    <property type="entry name" value="AdoMet_MTases"/>
    <property type="match status" value="1"/>
</dbReference>
<gene>
    <name evidence="2" type="ORF">GCM10017044_21690</name>
</gene>
<evidence type="ECO:0000313" key="2">
    <source>
        <dbReference type="EMBL" id="GHF26404.1"/>
    </source>
</evidence>
<keyword evidence="1" id="KW-0732">Signal</keyword>
<keyword evidence="2" id="KW-0808">Transferase</keyword>
<dbReference type="AlphaFoldDB" id="A0A919E7F9"/>
<reference evidence="2" key="1">
    <citation type="journal article" date="2014" name="Int. J. Syst. Evol. Microbiol.">
        <title>Complete genome sequence of Corynebacterium casei LMG S-19264T (=DSM 44701T), isolated from a smear-ripened cheese.</title>
        <authorList>
            <consortium name="US DOE Joint Genome Institute (JGI-PGF)"/>
            <person name="Walter F."/>
            <person name="Albersmeier A."/>
            <person name="Kalinowski J."/>
            <person name="Ruckert C."/>
        </authorList>
    </citation>
    <scope>NUCLEOTIDE SEQUENCE</scope>
    <source>
        <strain evidence="2">KCTC 42590</strain>
    </source>
</reference>
<reference evidence="2" key="2">
    <citation type="submission" date="2020-09" db="EMBL/GenBank/DDBJ databases">
        <authorList>
            <person name="Sun Q."/>
            <person name="Kim S."/>
        </authorList>
    </citation>
    <scope>NUCLEOTIDE SEQUENCE</scope>
    <source>
        <strain evidence="2">KCTC 42590</strain>
    </source>
</reference>
<evidence type="ECO:0000313" key="3">
    <source>
        <dbReference type="Proteomes" id="UP000630923"/>
    </source>
</evidence>
<feature type="chain" id="PRO_5038094107" evidence="1">
    <location>
        <begin position="26"/>
        <end position="253"/>
    </location>
</feature>
<proteinExistence type="predicted"/>
<evidence type="ECO:0000256" key="1">
    <source>
        <dbReference type="SAM" id="SignalP"/>
    </source>
</evidence>
<dbReference type="EMBL" id="BNCI01000002">
    <property type="protein sequence ID" value="GHF26404.1"/>
    <property type="molecule type" value="Genomic_DNA"/>
</dbReference>
<protein>
    <submittedName>
        <fullName evidence="2">Methyltransferase</fullName>
    </submittedName>
</protein>
<dbReference type="GO" id="GO:0008168">
    <property type="term" value="F:methyltransferase activity"/>
    <property type="evidence" value="ECO:0007669"/>
    <property type="project" value="UniProtKB-KW"/>
</dbReference>
<dbReference type="InterPro" id="IPR016980">
    <property type="entry name" value="S-AdoMet-dep_MeTrfase_Alr7345"/>
</dbReference>
<feature type="signal peptide" evidence="1">
    <location>
        <begin position="1"/>
        <end position="25"/>
    </location>
</feature>
<dbReference type="InterPro" id="IPR029063">
    <property type="entry name" value="SAM-dependent_MTases_sf"/>
</dbReference>
<dbReference type="Pfam" id="PF01135">
    <property type="entry name" value="PCMT"/>
    <property type="match status" value="1"/>
</dbReference>
<comment type="caution">
    <text evidence="2">The sequence shown here is derived from an EMBL/GenBank/DDBJ whole genome shotgun (WGS) entry which is preliminary data.</text>
</comment>